<evidence type="ECO:0000256" key="1">
    <source>
        <dbReference type="ARBA" id="ARBA00022801"/>
    </source>
</evidence>
<evidence type="ECO:0000259" key="2">
    <source>
        <dbReference type="Pfam" id="PF01979"/>
    </source>
</evidence>
<dbReference type="Gene3D" id="3.20.20.140">
    <property type="entry name" value="Metal-dependent hydrolases"/>
    <property type="match status" value="1"/>
</dbReference>
<dbReference type="AlphaFoldDB" id="A0A1W2C502"/>
<dbReference type="OrthoDB" id="9807210at2"/>
<sequence length="392" mass="43608">MISHISAAYVYPVVAAPIKNGVLAIDSTGVIQAIYTAQEAKEKQIKDIEYHDGILVPGFVNTHCHIELSNLRGKIQRHTGLPDFVKSVIKLRTSDEYELNLAILKADIEMYENGIVAVGDISNQLISRSLKISTPVYYHTFLEIMGFNPEVADDAMKRAEQFKQDFGALPVSIVPHAPYSVSPELFQALGEYAGAEKGPLTIHNQETADENAFFEEKTGDFLNLFKFLGQDVEFYQPSGKTSLQTYLPLLPKDVRTLLVHNTHTSAADVAFAEDIHPNLYWCLCPNANLYIEDMLPDVDMLRAADLKITLGTDSLASNDALSILSEMTLLQERFDVPVEELVKWGTFNGAEFLGIADRFGSFEPGKHPGINLLGFKEENGKVVLNNKIKRLF</sequence>
<gene>
    <name evidence="3" type="ORF">SAMN04488101_103101</name>
</gene>
<reference evidence="3 4" key="1">
    <citation type="submission" date="2017-04" db="EMBL/GenBank/DDBJ databases">
        <authorList>
            <person name="Afonso C.L."/>
            <person name="Miller P.J."/>
            <person name="Scott M.A."/>
            <person name="Spackman E."/>
            <person name="Goraichik I."/>
            <person name="Dimitrov K.M."/>
            <person name="Suarez D.L."/>
            <person name="Swayne D.E."/>
        </authorList>
    </citation>
    <scope>NUCLEOTIDE SEQUENCE [LARGE SCALE GENOMIC DNA]</scope>
    <source>
        <strain evidence="3 4">DSM 19625</strain>
    </source>
</reference>
<dbReference type="GO" id="GO:0016810">
    <property type="term" value="F:hydrolase activity, acting on carbon-nitrogen (but not peptide) bonds"/>
    <property type="evidence" value="ECO:0007669"/>
    <property type="project" value="InterPro"/>
</dbReference>
<organism evidence="3 4">
    <name type="scientific">Pedobacter nyackensis</name>
    <dbReference type="NCBI Taxonomy" id="475255"/>
    <lineage>
        <taxon>Bacteria</taxon>
        <taxon>Pseudomonadati</taxon>
        <taxon>Bacteroidota</taxon>
        <taxon>Sphingobacteriia</taxon>
        <taxon>Sphingobacteriales</taxon>
        <taxon>Sphingobacteriaceae</taxon>
        <taxon>Pedobacter</taxon>
    </lineage>
</organism>
<dbReference type="Proteomes" id="UP000192678">
    <property type="component" value="Unassembled WGS sequence"/>
</dbReference>
<dbReference type="SUPFAM" id="SSF51556">
    <property type="entry name" value="Metallo-dependent hydrolases"/>
    <property type="match status" value="1"/>
</dbReference>
<dbReference type="SUPFAM" id="SSF51338">
    <property type="entry name" value="Composite domain of metallo-dependent hydrolases"/>
    <property type="match status" value="1"/>
</dbReference>
<dbReference type="InterPro" id="IPR006680">
    <property type="entry name" value="Amidohydro-rel"/>
</dbReference>
<evidence type="ECO:0000313" key="3">
    <source>
        <dbReference type="EMBL" id="SMC79788.1"/>
    </source>
</evidence>
<proteinExistence type="predicted"/>
<dbReference type="Pfam" id="PF01979">
    <property type="entry name" value="Amidohydro_1"/>
    <property type="match status" value="1"/>
</dbReference>
<dbReference type="PANTHER" id="PTHR43794">
    <property type="entry name" value="AMINOHYDROLASE SSNA-RELATED"/>
    <property type="match status" value="1"/>
</dbReference>
<dbReference type="PANTHER" id="PTHR43794:SF11">
    <property type="entry name" value="AMIDOHYDROLASE-RELATED DOMAIN-CONTAINING PROTEIN"/>
    <property type="match status" value="1"/>
</dbReference>
<dbReference type="InterPro" id="IPR050287">
    <property type="entry name" value="MTA/SAH_deaminase"/>
</dbReference>
<dbReference type="RefSeq" id="WP_084288897.1">
    <property type="nucleotide sequence ID" value="NZ_FWYB01000003.1"/>
</dbReference>
<feature type="domain" description="Amidohydrolase-related" evidence="2">
    <location>
        <begin position="54"/>
        <end position="373"/>
    </location>
</feature>
<dbReference type="InterPro" id="IPR032466">
    <property type="entry name" value="Metal_Hydrolase"/>
</dbReference>
<accession>A0A1W2C502</accession>
<dbReference type="STRING" id="475255.SAMN04488101_103101"/>
<dbReference type="InterPro" id="IPR011059">
    <property type="entry name" value="Metal-dep_hydrolase_composite"/>
</dbReference>
<keyword evidence="1" id="KW-0378">Hydrolase</keyword>
<keyword evidence="4" id="KW-1185">Reference proteome</keyword>
<name>A0A1W2C502_9SPHI</name>
<dbReference type="EMBL" id="FWYB01000003">
    <property type="protein sequence ID" value="SMC79788.1"/>
    <property type="molecule type" value="Genomic_DNA"/>
</dbReference>
<protein>
    <submittedName>
        <fullName evidence="3">Cytosine/adenosine deaminase</fullName>
    </submittedName>
</protein>
<evidence type="ECO:0000313" key="4">
    <source>
        <dbReference type="Proteomes" id="UP000192678"/>
    </source>
</evidence>